<dbReference type="EMBL" id="JARK01000020">
    <property type="protein sequence ID" value="EYC45689.1"/>
    <property type="molecule type" value="Genomic_DNA"/>
</dbReference>
<feature type="transmembrane region" description="Helical" evidence="1">
    <location>
        <begin position="178"/>
        <end position="200"/>
    </location>
</feature>
<dbReference type="STRING" id="53326.A0A016X0U5"/>
<feature type="signal peptide" evidence="2">
    <location>
        <begin position="1"/>
        <end position="22"/>
    </location>
</feature>
<proteinExistence type="predicted"/>
<name>A0A016X0U5_9BILA</name>
<dbReference type="OrthoDB" id="5860751at2759"/>
<dbReference type="PANTHER" id="PTHR11668:SF290">
    <property type="entry name" value="SERINE_THREONINE SPECIFIC PROTEIN PHOSPHATASES DOMAIN-CONTAINING PROTEIN"/>
    <property type="match status" value="1"/>
</dbReference>
<sequence>MVRLLWWLTLLIHGELTTPSESQGDSNNNIYHSSITQTQSATEMISVTDSSATNTPAACEHNDCRSQSTDCMQGLDKEIRGCEGVCVKRMTYNRDDSHRKTVESFHCQNYSKYPESAVNMCTDVNVRYPNVKMYKSKSRTYIKYCCRSPRCNNVGFARTFTPLLPKPFKQKENVDQIYFDYFIIYTEMLIVTFVALWPLVIMVKEGKKEQTLYAALNQPMEDAILDAINTPTMRTNVVTKPVTGQLKFKELCRDLTNMELRIRKECTDMKPDARPSYKQFEFVAGGNGHDMVKSDRIIMVSYESYVLTQLIEHGPYLYEWTPFELVSLLSQAADIFEGESTMLTLRAPITVIGDIRGQYQDLHRWLSIAGFPPRQKVLFLGGIIDREEPGSIDCLAFIAAMKVRFPHDVFLIRGMGETLPIKFQPRFRKRNDSAIQSAATRLCNSLPILARISNQILAVHSGLSHEKLQYISNSSPARKAAKMACVQLSNQYFYVTANTFDEFTAR</sequence>
<dbReference type="InterPro" id="IPR004843">
    <property type="entry name" value="Calcineurin-like_PHP"/>
</dbReference>
<keyword evidence="5" id="KW-1185">Reference proteome</keyword>
<dbReference type="PRINTS" id="PR00114">
    <property type="entry name" value="STPHPHTASE"/>
</dbReference>
<dbReference type="GO" id="GO:0004722">
    <property type="term" value="F:protein serine/threonine phosphatase activity"/>
    <property type="evidence" value="ECO:0007669"/>
    <property type="project" value="TreeGrafter"/>
</dbReference>
<protein>
    <recommendedName>
        <fullName evidence="3">Serine/threonine specific protein phosphatases domain-containing protein</fullName>
    </recommendedName>
</protein>
<organism evidence="4 5">
    <name type="scientific">Ancylostoma ceylanicum</name>
    <dbReference type="NCBI Taxonomy" id="53326"/>
    <lineage>
        <taxon>Eukaryota</taxon>
        <taxon>Metazoa</taxon>
        <taxon>Ecdysozoa</taxon>
        <taxon>Nematoda</taxon>
        <taxon>Chromadorea</taxon>
        <taxon>Rhabditida</taxon>
        <taxon>Rhabditina</taxon>
        <taxon>Rhabditomorpha</taxon>
        <taxon>Strongyloidea</taxon>
        <taxon>Ancylostomatidae</taxon>
        <taxon>Ancylostomatinae</taxon>
        <taxon>Ancylostoma</taxon>
    </lineage>
</organism>
<keyword evidence="1" id="KW-0812">Transmembrane</keyword>
<keyword evidence="2" id="KW-0732">Signal</keyword>
<accession>A0A016X0U5</accession>
<evidence type="ECO:0000313" key="4">
    <source>
        <dbReference type="EMBL" id="EYC45689.1"/>
    </source>
</evidence>
<dbReference type="InterPro" id="IPR050341">
    <property type="entry name" value="PP1_catalytic_subunit"/>
</dbReference>
<keyword evidence="1" id="KW-1133">Transmembrane helix</keyword>
<dbReference type="Proteomes" id="UP000024635">
    <property type="component" value="Unassembled WGS sequence"/>
</dbReference>
<evidence type="ECO:0000256" key="1">
    <source>
        <dbReference type="SAM" id="Phobius"/>
    </source>
</evidence>
<evidence type="ECO:0000313" key="5">
    <source>
        <dbReference type="Proteomes" id="UP000024635"/>
    </source>
</evidence>
<dbReference type="PANTHER" id="PTHR11668">
    <property type="entry name" value="SERINE/THREONINE PROTEIN PHOSPHATASE"/>
    <property type="match status" value="1"/>
</dbReference>
<keyword evidence="1" id="KW-0472">Membrane</keyword>
<dbReference type="Pfam" id="PF00149">
    <property type="entry name" value="Metallophos"/>
    <property type="match status" value="1"/>
</dbReference>
<feature type="domain" description="Serine/threonine specific protein phosphatases" evidence="3">
    <location>
        <begin position="320"/>
        <end position="504"/>
    </location>
</feature>
<feature type="chain" id="PRO_5001495118" description="Serine/threonine specific protein phosphatases domain-containing protein" evidence="2">
    <location>
        <begin position="23"/>
        <end position="506"/>
    </location>
</feature>
<dbReference type="AlphaFoldDB" id="A0A016X0U5"/>
<dbReference type="InterPro" id="IPR006186">
    <property type="entry name" value="Ser/Thr-sp_prot-phosphatase"/>
</dbReference>
<dbReference type="SUPFAM" id="SSF56300">
    <property type="entry name" value="Metallo-dependent phosphatases"/>
    <property type="match status" value="1"/>
</dbReference>
<dbReference type="InterPro" id="IPR029052">
    <property type="entry name" value="Metallo-depent_PP-like"/>
</dbReference>
<gene>
    <name evidence="4" type="primary">Acey_s0420.g1152</name>
    <name evidence="4" type="ORF">Y032_0420g1152</name>
</gene>
<dbReference type="GO" id="GO:0005634">
    <property type="term" value="C:nucleus"/>
    <property type="evidence" value="ECO:0007669"/>
    <property type="project" value="TreeGrafter"/>
</dbReference>
<reference evidence="5" key="1">
    <citation type="journal article" date="2015" name="Nat. Genet.">
        <title>The genome and transcriptome of the zoonotic hookworm Ancylostoma ceylanicum identify infection-specific gene families.</title>
        <authorList>
            <person name="Schwarz E.M."/>
            <person name="Hu Y."/>
            <person name="Antoshechkin I."/>
            <person name="Miller M.M."/>
            <person name="Sternberg P.W."/>
            <person name="Aroian R.V."/>
        </authorList>
    </citation>
    <scope>NUCLEOTIDE SEQUENCE</scope>
    <source>
        <strain evidence="5">HY135</strain>
    </source>
</reference>
<evidence type="ECO:0000259" key="3">
    <source>
        <dbReference type="SMART" id="SM00156"/>
    </source>
</evidence>
<comment type="caution">
    <text evidence="4">The sequence shown here is derived from an EMBL/GenBank/DDBJ whole genome shotgun (WGS) entry which is preliminary data.</text>
</comment>
<dbReference type="GO" id="GO:0005737">
    <property type="term" value="C:cytoplasm"/>
    <property type="evidence" value="ECO:0007669"/>
    <property type="project" value="TreeGrafter"/>
</dbReference>
<dbReference type="Gene3D" id="3.60.21.10">
    <property type="match status" value="1"/>
</dbReference>
<evidence type="ECO:0000256" key="2">
    <source>
        <dbReference type="SAM" id="SignalP"/>
    </source>
</evidence>
<dbReference type="SMART" id="SM00156">
    <property type="entry name" value="PP2Ac"/>
    <property type="match status" value="1"/>
</dbReference>